<evidence type="ECO:0000313" key="2">
    <source>
        <dbReference type="Proteomes" id="UP000621799"/>
    </source>
</evidence>
<name>A0A928Z7X1_9CYAN</name>
<evidence type="ECO:0000313" key="1">
    <source>
        <dbReference type="EMBL" id="MBE9039924.1"/>
    </source>
</evidence>
<comment type="caution">
    <text evidence="1">The sequence shown here is derived from an EMBL/GenBank/DDBJ whole genome shotgun (WGS) entry which is preliminary data.</text>
</comment>
<proteinExistence type="predicted"/>
<dbReference type="Proteomes" id="UP000621799">
    <property type="component" value="Unassembled WGS sequence"/>
</dbReference>
<dbReference type="AlphaFoldDB" id="A0A928Z7X1"/>
<evidence type="ECO:0008006" key="3">
    <source>
        <dbReference type="Google" id="ProtNLM"/>
    </source>
</evidence>
<gene>
    <name evidence="1" type="ORF">IQ235_03845</name>
</gene>
<reference evidence="1" key="1">
    <citation type="submission" date="2020-10" db="EMBL/GenBank/DDBJ databases">
        <authorList>
            <person name="Castelo-Branco R."/>
            <person name="Eusebio N."/>
            <person name="Adriana R."/>
            <person name="Vieira A."/>
            <person name="Brugerolle De Fraissinette N."/>
            <person name="Rezende De Castro R."/>
            <person name="Schneider M.P."/>
            <person name="Vasconcelos V."/>
            <person name="Leao P.N."/>
        </authorList>
    </citation>
    <scope>NUCLEOTIDE SEQUENCE</scope>
    <source>
        <strain evidence="1">LEGE 11467</strain>
    </source>
</reference>
<organism evidence="1 2">
    <name type="scientific">Zarconia navalis LEGE 11467</name>
    <dbReference type="NCBI Taxonomy" id="1828826"/>
    <lineage>
        <taxon>Bacteria</taxon>
        <taxon>Bacillati</taxon>
        <taxon>Cyanobacteriota</taxon>
        <taxon>Cyanophyceae</taxon>
        <taxon>Oscillatoriophycideae</taxon>
        <taxon>Oscillatoriales</taxon>
        <taxon>Oscillatoriales incertae sedis</taxon>
        <taxon>Zarconia</taxon>
        <taxon>Zarconia navalis</taxon>
    </lineage>
</organism>
<dbReference type="EMBL" id="JADEXN010000042">
    <property type="protein sequence ID" value="MBE9039924.1"/>
    <property type="molecule type" value="Genomic_DNA"/>
</dbReference>
<protein>
    <recommendedName>
        <fullName evidence="3">ATP-grasp domain-containing protein</fullName>
    </recommendedName>
</protein>
<dbReference type="SUPFAM" id="SSF56059">
    <property type="entry name" value="Glutathione synthetase ATP-binding domain-like"/>
    <property type="match status" value="1"/>
</dbReference>
<keyword evidence="2" id="KW-1185">Reference proteome</keyword>
<sequence length="263" mass="29882">MKATILNTGDAACFFEEHAQRLARAMHLEISSTPAQHNYLLGWESSQPPSGRSFIPFDAITLASDKRQLAETFANARVATPRTYLLESEDEVKQLIHAEPQSQWILKWPTGSGASGHRLQEWDMPIPLDWPRPYIIQEFIPLEVPEVYRLYCVAGETFGWNARRFPPGVETSPFVARARGARYEAQKDIPPAAEFQARLALSATHLLDSFGCADLMKDDRGRWLVLEVNTDGIYSHVDRNICIGNMAREIDRRLSQAFHTWSR</sequence>
<accession>A0A928Z7X1</accession>
<dbReference type="RefSeq" id="WP_264320181.1">
    <property type="nucleotide sequence ID" value="NZ_JADEXN010000042.1"/>
</dbReference>